<protein>
    <recommendedName>
        <fullName evidence="3">Mth938-like domain-containing protein</fullName>
    </recommendedName>
</protein>
<gene>
    <name evidence="1" type="ORF">IFO71_17405</name>
</gene>
<dbReference type="Gene3D" id="3.40.1230.10">
    <property type="entry name" value="MTH938-like"/>
    <property type="match status" value="1"/>
</dbReference>
<name>A0AAW3ZMZ9_9GAMM</name>
<dbReference type="AlphaFoldDB" id="A0AAW3ZMZ9"/>
<dbReference type="SUPFAM" id="SSF64076">
    <property type="entry name" value="MTH938-like"/>
    <property type="match status" value="1"/>
</dbReference>
<keyword evidence="2" id="KW-1185">Reference proteome</keyword>
<evidence type="ECO:0008006" key="3">
    <source>
        <dbReference type="Google" id="ProtNLM"/>
    </source>
</evidence>
<dbReference type="InterPro" id="IPR007523">
    <property type="entry name" value="NDUFAF3/AAMDC"/>
</dbReference>
<accession>A0AAW3ZMZ9</accession>
<reference evidence="1 2" key="1">
    <citation type="submission" date="2020-09" db="EMBL/GenBank/DDBJ databases">
        <title>Pseudoxanthomonas sp. CAU 1598 isolated from sand of Yaerae Beach.</title>
        <authorList>
            <person name="Kim W."/>
        </authorList>
    </citation>
    <scope>NUCLEOTIDE SEQUENCE [LARGE SCALE GENOMIC DNA]</scope>
    <source>
        <strain evidence="1 2">CAU 1598</strain>
    </source>
</reference>
<proteinExistence type="predicted"/>
<evidence type="ECO:0000313" key="1">
    <source>
        <dbReference type="EMBL" id="MBD8527523.1"/>
    </source>
</evidence>
<dbReference type="PANTHER" id="PTHR21192:SF2">
    <property type="entry name" value="NADH DEHYDROGENASE [UBIQUINONE] 1 ALPHA SUBCOMPLEX ASSEMBLY FACTOR 3"/>
    <property type="match status" value="1"/>
</dbReference>
<dbReference type="EMBL" id="JACYTR010000054">
    <property type="protein sequence ID" value="MBD8527523.1"/>
    <property type="molecule type" value="Genomic_DNA"/>
</dbReference>
<dbReference type="Pfam" id="PF04430">
    <property type="entry name" value="DUF498"/>
    <property type="match status" value="1"/>
</dbReference>
<evidence type="ECO:0000313" key="2">
    <source>
        <dbReference type="Proteomes" id="UP000613768"/>
    </source>
</evidence>
<dbReference type="PANTHER" id="PTHR21192">
    <property type="entry name" value="NUCLEAR PROTEIN E3-3"/>
    <property type="match status" value="1"/>
</dbReference>
<dbReference type="Proteomes" id="UP000613768">
    <property type="component" value="Unassembled WGS sequence"/>
</dbReference>
<dbReference type="RefSeq" id="WP_192030943.1">
    <property type="nucleotide sequence ID" value="NZ_JACYTR010000054.1"/>
</dbReference>
<dbReference type="InterPro" id="IPR036748">
    <property type="entry name" value="MTH938-like_sf"/>
</dbReference>
<comment type="caution">
    <text evidence="1">The sequence shown here is derived from an EMBL/GenBank/DDBJ whole genome shotgun (WGS) entry which is preliminary data.</text>
</comment>
<organism evidence="1 2">
    <name type="scientific">Pseudomarimonas arenosa</name>
    <dbReference type="NCBI Taxonomy" id="2774145"/>
    <lineage>
        <taxon>Bacteria</taxon>
        <taxon>Pseudomonadati</taxon>
        <taxon>Pseudomonadota</taxon>
        <taxon>Gammaproteobacteria</taxon>
        <taxon>Lysobacterales</taxon>
        <taxon>Lysobacteraceae</taxon>
        <taxon>Pseudomarimonas</taxon>
    </lineage>
</organism>
<sequence length="127" mass="14368">MSLQQQLPQGGLRVRWVDSDRVRLDEQEWRHSFALSAERTWASNETPSAPIDWTWPDWQALIDALKPQIVLFGSGETQRFLPPSILAQLMQRGIGVECMDNHAAARTFNLLADESRPVVAVFSIKAP</sequence>